<accession>A0A9Q0E9Q5</accession>
<keyword evidence="4" id="KW-1185">Reference proteome</keyword>
<proteinExistence type="predicted"/>
<sequence length="164" mass="17793">MSSSSTTYKPLPALWLLYHQGPIAVITITISITWVLATGDNVPDIDSVIEAEVRPETRETETLLCASTSERLMAKEKATLAAPFIAAPRCSTPPPPPPPPPVQYAPPHPPVQYAPTPVQCGSTLDVSAAISEMMRPRSGHERPRGSSFNMTVDDSPRWMPLIHS</sequence>
<dbReference type="AlphaFoldDB" id="A0A9Q0E9Q5"/>
<feature type="region of interest" description="Disordered" evidence="1">
    <location>
        <begin position="135"/>
        <end position="164"/>
    </location>
</feature>
<name>A0A9Q0E9Q5_9TELE</name>
<reference evidence="3" key="1">
    <citation type="submission" date="2022-07" db="EMBL/GenBank/DDBJ databases">
        <title>Chromosome-level genome of Muraenolepis orangiensis.</title>
        <authorList>
            <person name="Kim J."/>
        </authorList>
    </citation>
    <scope>NUCLEOTIDE SEQUENCE</scope>
    <source>
        <strain evidence="3">KU_S4_2022</strain>
        <tissue evidence="3">Muscle</tissue>
    </source>
</reference>
<feature type="compositionally biased region" description="Basic and acidic residues" evidence="1">
    <location>
        <begin position="135"/>
        <end position="144"/>
    </location>
</feature>
<feature type="transmembrane region" description="Helical" evidence="2">
    <location>
        <begin position="12"/>
        <end position="37"/>
    </location>
</feature>
<dbReference type="EMBL" id="JANIIK010000046">
    <property type="protein sequence ID" value="KAJ3601846.1"/>
    <property type="molecule type" value="Genomic_DNA"/>
</dbReference>
<organism evidence="3 4">
    <name type="scientific">Muraenolepis orangiensis</name>
    <name type="common">Patagonian moray cod</name>
    <dbReference type="NCBI Taxonomy" id="630683"/>
    <lineage>
        <taxon>Eukaryota</taxon>
        <taxon>Metazoa</taxon>
        <taxon>Chordata</taxon>
        <taxon>Craniata</taxon>
        <taxon>Vertebrata</taxon>
        <taxon>Euteleostomi</taxon>
        <taxon>Actinopterygii</taxon>
        <taxon>Neopterygii</taxon>
        <taxon>Teleostei</taxon>
        <taxon>Neoteleostei</taxon>
        <taxon>Acanthomorphata</taxon>
        <taxon>Zeiogadaria</taxon>
        <taxon>Gadariae</taxon>
        <taxon>Gadiformes</taxon>
        <taxon>Muraenolepidoidei</taxon>
        <taxon>Muraenolepididae</taxon>
        <taxon>Muraenolepis</taxon>
    </lineage>
</organism>
<evidence type="ECO:0000256" key="2">
    <source>
        <dbReference type="SAM" id="Phobius"/>
    </source>
</evidence>
<gene>
    <name evidence="3" type="ORF">NHX12_029608</name>
</gene>
<comment type="caution">
    <text evidence="3">The sequence shown here is derived from an EMBL/GenBank/DDBJ whole genome shotgun (WGS) entry which is preliminary data.</text>
</comment>
<dbReference type="Proteomes" id="UP001148018">
    <property type="component" value="Unassembled WGS sequence"/>
</dbReference>
<keyword evidence="2" id="KW-0812">Transmembrane</keyword>
<evidence type="ECO:0000256" key="1">
    <source>
        <dbReference type="SAM" id="MobiDB-lite"/>
    </source>
</evidence>
<protein>
    <submittedName>
        <fullName evidence="3">Uncharacterized protein</fullName>
    </submittedName>
</protein>
<evidence type="ECO:0000313" key="4">
    <source>
        <dbReference type="Proteomes" id="UP001148018"/>
    </source>
</evidence>
<evidence type="ECO:0000313" key="3">
    <source>
        <dbReference type="EMBL" id="KAJ3601846.1"/>
    </source>
</evidence>
<keyword evidence="2" id="KW-1133">Transmembrane helix</keyword>
<keyword evidence="2" id="KW-0472">Membrane</keyword>